<dbReference type="EMBL" id="BSFM01000003">
    <property type="protein sequence ID" value="GLK82419.1"/>
    <property type="molecule type" value="Genomic_DNA"/>
</dbReference>
<organism evidence="12 13">
    <name type="scientific">Ancylobacter defluvii</name>
    <dbReference type="NCBI Taxonomy" id="1282440"/>
    <lineage>
        <taxon>Bacteria</taxon>
        <taxon>Pseudomonadati</taxon>
        <taxon>Pseudomonadota</taxon>
        <taxon>Alphaproteobacteria</taxon>
        <taxon>Hyphomicrobiales</taxon>
        <taxon>Xanthobacteraceae</taxon>
        <taxon>Ancylobacter</taxon>
    </lineage>
</organism>
<dbReference type="GO" id="GO:0043190">
    <property type="term" value="C:ATP-binding cassette (ABC) transporter complex"/>
    <property type="evidence" value="ECO:0007669"/>
    <property type="project" value="InterPro"/>
</dbReference>
<evidence type="ECO:0000256" key="3">
    <source>
        <dbReference type="ARBA" id="ARBA00010072"/>
    </source>
</evidence>
<dbReference type="CDD" id="cd06261">
    <property type="entry name" value="TM_PBP2"/>
    <property type="match status" value="1"/>
</dbReference>
<dbReference type="PANTHER" id="PTHR30614:SF20">
    <property type="entry name" value="GLUTAMINE TRANSPORT SYSTEM PERMEASE PROTEIN GLNP"/>
    <property type="match status" value="1"/>
</dbReference>
<evidence type="ECO:0000256" key="9">
    <source>
        <dbReference type="ARBA" id="ARBA00023136"/>
    </source>
</evidence>
<evidence type="ECO:0000256" key="4">
    <source>
        <dbReference type="ARBA" id="ARBA00022448"/>
    </source>
</evidence>
<evidence type="ECO:0000256" key="1">
    <source>
        <dbReference type="ARBA" id="ARBA00003159"/>
    </source>
</evidence>
<dbReference type="Pfam" id="PF00528">
    <property type="entry name" value="BPD_transp_1"/>
    <property type="match status" value="1"/>
</dbReference>
<sequence>MLTSSALYLAQGALVTIGLSLGIIAVATVAGMLLALLRLYGWRPLGLLAAAYGLVARGVPLLVLLIGSYFSLPYLGLDMPLWLVVVLIGGLYFAAYAAEVFRAALAAVPRTQWDAGRALGMRRFQLFTIVILPQARRLSLPPFLNVALVAVKNTSLVSAIGGWELVAAGREIGERTMEILPAYLAVAAFYFVICFSISQIGRHVEKKMRYV</sequence>
<evidence type="ECO:0000313" key="12">
    <source>
        <dbReference type="EMBL" id="GLK82419.1"/>
    </source>
</evidence>
<keyword evidence="9 10" id="KW-0472">Membrane</keyword>
<reference evidence="12" key="2">
    <citation type="submission" date="2023-01" db="EMBL/GenBank/DDBJ databases">
        <authorList>
            <person name="Sun Q."/>
            <person name="Evtushenko L."/>
        </authorList>
    </citation>
    <scope>NUCLEOTIDE SEQUENCE</scope>
    <source>
        <strain evidence="12">VKM B-2789</strain>
    </source>
</reference>
<keyword evidence="13" id="KW-1185">Reference proteome</keyword>
<proteinExistence type="inferred from homology"/>
<keyword evidence="6 10" id="KW-0812">Transmembrane</keyword>
<dbReference type="InterPro" id="IPR035906">
    <property type="entry name" value="MetI-like_sf"/>
</dbReference>
<keyword evidence="8 10" id="KW-1133">Transmembrane helix</keyword>
<dbReference type="Gene3D" id="1.10.3720.10">
    <property type="entry name" value="MetI-like"/>
    <property type="match status" value="1"/>
</dbReference>
<dbReference type="InterPro" id="IPR043429">
    <property type="entry name" value="ArtM/GltK/GlnP/TcyL/YhdX-like"/>
</dbReference>
<dbReference type="PANTHER" id="PTHR30614">
    <property type="entry name" value="MEMBRANE COMPONENT OF AMINO ACID ABC TRANSPORTER"/>
    <property type="match status" value="1"/>
</dbReference>
<reference evidence="12" key="1">
    <citation type="journal article" date="2014" name="Int. J. Syst. Evol. Microbiol.">
        <title>Complete genome sequence of Corynebacterium casei LMG S-19264T (=DSM 44701T), isolated from a smear-ripened cheese.</title>
        <authorList>
            <consortium name="US DOE Joint Genome Institute (JGI-PGF)"/>
            <person name="Walter F."/>
            <person name="Albersmeier A."/>
            <person name="Kalinowski J."/>
            <person name="Ruckert C."/>
        </authorList>
    </citation>
    <scope>NUCLEOTIDE SEQUENCE</scope>
    <source>
        <strain evidence="12">VKM B-2789</strain>
    </source>
</reference>
<gene>
    <name evidence="12" type="ORF">GCM10017653_04880</name>
</gene>
<protein>
    <submittedName>
        <fullName evidence="12">Amino acid ABC transporter permease</fullName>
    </submittedName>
</protein>
<evidence type="ECO:0000259" key="11">
    <source>
        <dbReference type="PROSITE" id="PS50928"/>
    </source>
</evidence>
<keyword evidence="5" id="KW-1003">Cell membrane</keyword>
<feature type="transmembrane region" description="Helical" evidence="10">
    <location>
        <begin position="82"/>
        <end position="101"/>
    </location>
</feature>
<comment type="caution">
    <text evidence="12">The sequence shown here is derived from an EMBL/GenBank/DDBJ whole genome shotgun (WGS) entry which is preliminary data.</text>
</comment>
<feature type="domain" description="ABC transmembrane type-1" evidence="11">
    <location>
        <begin position="13"/>
        <end position="201"/>
    </location>
</feature>
<evidence type="ECO:0000313" key="13">
    <source>
        <dbReference type="Proteomes" id="UP001143330"/>
    </source>
</evidence>
<dbReference type="InterPro" id="IPR010065">
    <property type="entry name" value="AA_ABC_transptr_permease_3TM"/>
</dbReference>
<evidence type="ECO:0000256" key="10">
    <source>
        <dbReference type="RuleBase" id="RU363032"/>
    </source>
</evidence>
<evidence type="ECO:0000256" key="2">
    <source>
        <dbReference type="ARBA" id="ARBA00004429"/>
    </source>
</evidence>
<comment type="similarity">
    <text evidence="3">Belongs to the binding-protein-dependent transport system permease family. HisMQ subfamily.</text>
</comment>
<dbReference type="AlphaFoldDB" id="A0A9W6N8J0"/>
<dbReference type="InterPro" id="IPR000515">
    <property type="entry name" value="MetI-like"/>
</dbReference>
<evidence type="ECO:0000256" key="6">
    <source>
        <dbReference type="ARBA" id="ARBA00022692"/>
    </source>
</evidence>
<evidence type="ECO:0000256" key="5">
    <source>
        <dbReference type="ARBA" id="ARBA00022475"/>
    </source>
</evidence>
<comment type="function">
    <text evidence="1">Part of the binding-protein-dependent transport system for glutamine; probably responsible for the translocation of the substrate across the membrane.</text>
</comment>
<dbReference type="SUPFAM" id="SSF161098">
    <property type="entry name" value="MetI-like"/>
    <property type="match status" value="1"/>
</dbReference>
<evidence type="ECO:0000256" key="8">
    <source>
        <dbReference type="ARBA" id="ARBA00022989"/>
    </source>
</evidence>
<feature type="transmembrane region" description="Helical" evidence="10">
    <location>
        <begin position="12"/>
        <end position="37"/>
    </location>
</feature>
<dbReference type="NCBIfam" id="TIGR01726">
    <property type="entry name" value="HEQRo_perm_3TM"/>
    <property type="match status" value="1"/>
</dbReference>
<evidence type="ECO:0000256" key="7">
    <source>
        <dbReference type="ARBA" id="ARBA00022970"/>
    </source>
</evidence>
<comment type="subcellular location">
    <subcellularLocation>
        <location evidence="2">Cell inner membrane</location>
        <topology evidence="2">Multi-pass membrane protein</topology>
    </subcellularLocation>
    <subcellularLocation>
        <location evidence="10">Cell membrane</location>
        <topology evidence="10">Multi-pass membrane protein</topology>
    </subcellularLocation>
</comment>
<name>A0A9W6N8J0_9HYPH</name>
<accession>A0A9W6N8J0</accession>
<dbReference type="PROSITE" id="PS50928">
    <property type="entry name" value="ABC_TM1"/>
    <property type="match status" value="1"/>
</dbReference>
<feature type="transmembrane region" description="Helical" evidence="10">
    <location>
        <begin position="49"/>
        <end position="70"/>
    </location>
</feature>
<feature type="transmembrane region" description="Helical" evidence="10">
    <location>
        <begin position="183"/>
        <end position="201"/>
    </location>
</feature>
<dbReference type="GO" id="GO:0022857">
    <property type="term" value="F:transmembrane transporter activity"/>
    <property type="evidence" value="ECO:0007669"/>
    <property type="project" value="InterPro"/>
</dbReference>
<keyword evidence="7" id="KW-0029">Amino-acid transport</keyword>
<keyword evidence="4 10" id="KW-0813">Transport</keyword>
<dbReference type="Proteomes" id="UP001143330">
    <property type="component" value="Unassembled WGS sequence"/>
</dbReference>
<dbReference type="GO" id="GO:0006865">
    <property type="term" value="P:amino acid transport"/>
    <property type="evidence" value="ECO:0007669"/>
    <property type="project" value="UniProtKB-KW"/>
</dbReference>